<feature type="transmembrane region" description="Helical" evidence="1">
    <location>
        <begin position="302"/>
        <end position="323"/>
    </location>
</feature>
<evidence type="ECO:0000256" key="1">
    <source>
        <dbReference type="SAM" id="Phobius"/>
    </source>
</evidence>
<evidence type="ECO:0000313" key="2">
    <source>
        <dbReference type="EMBL" id="QDH19714.1"/>
    </source>
</evidence>
<proteinExistence type="predicted"/>
<dbReference type="AlphaFoldDB" id="A0A4Y6URN6"/>
<dbReference type="EMBL" id="CP041217">
    <property type="protein sequence ID" value="QDH19714.1"/>
    <property type="molecule type" value="Genomic_DNA"/>
</dbReference>
<sequence>MFMPKRVALALLVLLIGGVWLYPFRVLYPGERFKDWDTVIAVQMEAKYGLRIDEAEFEQFKQSLIPKMAEADAYIRSTPAFARVNLDRYDRYVKRSGMTNGGTLPLDRVIDAGPAKDLFAELQASLHWIAYYENRTVNTFGLNEAGKKRAAEIQSRDWVSVLPPNFINSYNSTNLLNRLALTAMLLTSLLVMPIHIGDRRAGLGEIQAASRAGTKGVFRLKTAAALLTATWVAAVLLVVLLLAYRFSGMWSLMGADINGLGRIFLADLSFMQYIGVTYAALLMLCWLAALLTVFFSSIAPNYFVLAGVIALTLILFFESDYLLNPMLNHILSLGLGRYPFQTFVELSVLLLAAAGLTYIARKREMKRERR</sequence>
<evidence type="ECO:0000313" key="3">
    <source>
        <dbReference type="Proteomes" id="UP000316968"/>
    </source>
</evidence>
<dbReference type="Proteomes" id="UP000316968">
    <property type="component" value="Chromosome"/>
</dbReference>
<protein>
    <submittedName>
        <fullName evidence="2">Uncharacterized protein</fullName>
    </submittedName>
</protein>
<dbReference type="OrthoDB" id="2199615at2"/>
<keyword evidence="1" id="KW-1133">Transmembrane helix</keyword>
<dbReference type="KEGG" id="saca:FFV09_01840"/>
<feature type="transmembrane region" description="Helical" evidence="1">
    <location>
        <begin position="343"/>
        <end position="360"/>
    </location>
</feature>
<keyword evidence="1" id="KW-0472">Membrane</keyword>
<keyword evidence="3" id="KW-1185">Reference proteome</keyword>
<gene>
    <name evidence="2" type="ORF">FFV09_01840</name>
</gene>
<feature type="transmembrane region" description="Helical" evidence="1">
    <location>
        <begin position="270"/>
        <end position="295"/>
    </location>
</feature>
<keyword evidence="1" id="KW-0812">Transmembrane</keyword>
<name>A0A4Y6URN6_SACBS</name>
<accession>A0A4Y6URN6</accession>
<feature type="transmembrane region" description="Helical" evidence="1">
    <location>
        <begin position="175"/>
        <end position="197"/>
    </location>
</feature>
<reference evidence="2 3" key="1">
    <citation type="submission" date="2019-06" db="EMBL/GenBank/DDBJ databases">
        <title>Saccharibacillus brassicae sp. nov., an endophytic bacterium isolated from Chinese cabbage seeds (Brassica pekinensis).</title>
        <authorList>
            <person name="Jiang L."/>
            <person name="Lee J."/>
            <person name="Kim S.W."/>
        </authorList>
    </citation>
    <scope>NUCLEOTIDE SEQUENCE [LARGE SCALE GENOMIC DNA]</scope>
    <source>
        <strain evidence="3">KCTC 43072 / ATSA2</strain>
    </source>
</reference>
<feature type="transmembrane region" description="Helical" evidence="1">
    <location>
        <begin position="218"/>
        <end position="244"/>
    </location>
</feature>
<dbReference type="RefSeq" id="WP_141446103.1">
    <property type="nucleotide sequence ID" value="NZ_CP041217.1"/>
</dbReference>
<organism evidence="2 3">
    <name type="scientific">Saccharibacillus brassicae</name>
    <dbReference type="NCBI Taxonomy" id="2583377"/>
    <lineage>
        <taxon>Bacteria</taxon>
        <taxon>Bacillati</taxon>
        <taxon>Bacillota</taxon>
        <taxon>Bacilli</taxon>
        <taxon>Bacillales</taxon>
        <taxon>Paenibacillaceae</taxon>
        <taxon>Saccharibacillus</taxon>
    </lineage>
</organism>